<dbReference type="EMBL" id="KZ559120">
    <property type="protein sequence ID" value="PLB41646.1"/>
    <property type="molecule type" value="Genomic_DNA"/>
</dbReference>
<feature type="region of interest" description="Disordered" evidence="1">
    <location>
        <begin position="762"/>
        <end position="798"/>
    </location>
</feature>
<feature type="transmembrane region" description="Helical" evidence="2">
    <location>
        <begin position="1189"/>
        <end position="1210"/>
    </location>
</feature>
<evidence type="ECO:0000256" key="1">
    <source>
        <dbReference type="SAM" id="MobiDB-lite"/>
    </source>
</evidence>
<keyword evidence="2" id="KW-0472">Membrane</keyword>
<dbReference type="OrthoDB" id="1658288at2759"/>
<sequence length="1249" mass="142678">MVEDSNVLHVAPMNNDQAIALFEKKCNVQADREEVIQLVTALDFMPLAITQAAAYVNRESPNLSVPRYLELIPGYNKVSTTWQLLFNHVREMQPSAADLLCVMSFFDADGIPGYVFRQKGTGLNIRDLPTYDKDRANNGGDGEASASEPSGLDILENDISLLEKYSMISVSADGSKFGMHRLVQGTTQNWLEDNGQFEEYKERFIRILWSNFPAGRLRNSSRCESLFAHVLCAAAQRPNAEASLGQWASLLHEAASFAMTRGTYADSTKLAGEAFSTRTKLFGVRDEQTLNSSQVLALSYSLEGRWNEAQELQEHVMETSKQVLGSEHPFTLTTASHLASTYSHLGQLKEAEELLTLVMNTSKQLLGPERSGPLPTMTAVTSSHWNQTQIKEAEELLTLVVQTSKQILGPEHPNALLSMDNLASLYMSQGNWTAAKQLLMQVIQIRRQVLGPEHPSTLLGMDNLASLYMSQEEWTATEQLLLQVIEIRKQALGPDHLDTLQSMNNLTSVYVLQGECKVAKEHLIQVIGTSMHELGSDYANTRIRKDIETRVMNTHDEVLELKHSRPLLTMNMLAYQRMNEGQWEEAKELQMQMVVILDSLIETREEGSDSATENDSVFSASVSHPSATSLESRGREINLLLVREFATLLFDDGTLFSLLLVGISEQRIGFERMRNNFRRLLKHFANNLKVDIHSELHQNFRRFVSSYSRMITQELFAMTPIGREHVTRLLVPEAVDGTASVKDRAVREKRVENYLQSLRGTGPFLPTNEATTVLNRDDEDSDQDSVAEEAGEDEPYEGSLPQLDQVKSFILESVAYQMFRRRLQEFVHPSLYSRLRDLVTQWTDQDDRRCGDTVRYNLHNLVSDLQHVNPLEVRFDIGHGSSRFVKFISPYQYLVERWTGEHWDWWPFPPCQRPLEESETRLRWKCECGEERWAEVPKTFAKRLQSIIRSLPTGTTACEDLQPPPVTQIRSDSLPSSASNNEISNQAPHQGHGIKQALGSSSDPSIHHRLPGPQTSNFDMSLTQHRVLLVVKSGHNYRLAQIRVSSSNHNTFFGTLREEYFRLRGMMRSWFSVWRYNHCEFYEFEKFDDHLFAPKTKNAFPSHRNTEYEYLPRPIDNIPPISEHAFWCKFYACHKPRPYHLHHKCNQRRSHSNEMLKSLPKKKTELEEGGDKREYFWGIYACENISIRWIIFYNFLCVSPLLAFFVARIIPQGHGTDLQNPSIPLSMMCSMLSLFWSVYLSSLQFGRSH</sequence>
<organism evidence="4 5">
    <name type="scientific">Aspergillus candidus</name>
    <dbReference type="NCBI Taxonomy" id="41067"/>
    <lineage>
        <taxon>Eukaryota</taxon>
        <taxon>Fungi</taxon>
        <taxon>Dikarya</taxon>
        <taxon>Ascomycota</taxon>
        <taxon>Pezizomycotina</taxon>
        <taxon>Eurotiomycetes</taxon>
        <taxon>Eurotiomycetidae</taxon>
        <taxon>Eurotiales</taxon>
        <taxon>Aspergillaceae</taxon>
        <taxon>Aspergillus</taxon>
        <taxon>Aspergillus subgen. Circumdati</taxon>
    </lineage>
</organism>
<dbReference type="InterPro" id="IPR056681">
    <property type="entry name" value="DUF7779"/>
</dbReference>
<proteinExistence type="predicted"/>
<dbReference type="RefSeq" id="XP_024675658.1">
    <property type="nucleotide sequence ID" value="XM_024819338.1"/>
</dbReference>
<feature type="compositionally biased region" description="Acidic residues" evidence="1">
    <location>
        <begin position="777"/>
        <end position="796"/>
    </location>
</feature>
<evidence type="ECO:0000313" key="5">
    <source>
        <dbReference type="Proteomes" id="UP000234585"/>
    </source>
</evidence>
<evidence type="ECO:0000259" key="3">
    <source>
        <dbReference type="Pfam" id="PF25000"/>
    </source>
</evidence>
<dbReference type="Gene3D" id="1.25.40.10">
    <property type="entry name" value="Tetratricopeptide repeat domain"/>
    <property type="match status" value="2"/>
</dbReference>
<keyword evidence="2" id="KW-0812">Transmembrane</keyword>
<gene>
    <name evidence="4" type="ORF">BDW47DRAFT_56831</name>
</gene>
<accession>A0A2I2FLY6</accession>
<feature type="transmembrane region" description="Helical" evidence="2">
    <location>
        <begin position="1222"/>
        <end position="1239"/>
    </location>
</feature>
<feature type="region of interest" description="Disordered" evidence="1">
    <location>
        <begin position="129"/>
        <end position="150"/>
    </location>
</feature>
<feature type="compositionally biased region" description="Polar residues" evidence="1">
    <location>
        <begin position="968"/>
        <end position="988"/>
    </location>
</feature>
<keyword evidence="5" id="KW-1185">Reference proteome</keyword>
<reference evidence="4 5" key="1">
    <citation type="submission" date="2017-12" db="EMBL/GenBank/DDBJ databases">
        <authorList>
            <consortium name="DOE Joint Genome Institute"/>
            <person name="Haridas S."/>
            <person name="Kjaerbolling I."/>
            <person name="Vesth T.C."/>
            <person name="Frisvad J.C."/>
            <person name="Nybo J.L."/>
            <person name="Theobald S."/>
            <person name="Kuo A."/>
            <person name="Bowyer P."/>
            <person name="Matsuda Y."/>
            <person name="Mondo S."/>
            <person name="Lyhne E.K."/>
            <person name="Kogle M.E."/>
            <person name="Clum A."/>
            <person name="Lipzen A."/>
            <person name="Salamov A."/>
            <person name="Ngan C.Y."/>
            <person name="Daum C."/>
            <person name="Chiniquy J."/>
            <person name="Barry K."/>
            <person name="LaButti K."/>
            <person name="Simmons B.A."/>
            <person name="Magnuson J.K."/>
            <person name="Mortensen U.H."/>
            <person name="Larsen T.O."/>
            <person name="Grigoriev I.V."/>
            <person name="Baker S.E."/>
            <person name="Andersen M.R."/>
            <person name="Nordberg H.P."/>
            <person name="Cantor M.N."/>
            <person name="Hua S.X."/>
        </authorList>
    </citation>
    <scope>NUCLEOTIDE SEQUENCE [LARGE SCALE GENOMIC DNA]</scope>
    <source>
        <strain evidence="4 5">CBS 102.13</strain>
    </source>
</reference>
<dbReference type="Proteomes" id="UP000234585">
    <property type="component" value="Unassembled WGS sequence"/>
</dbReference>
<feature type="region of interest" description="Disordered" evidence="1">
    <location>
        <begin position="955"/>
        <end position="1017"/>
    </location>
</feature>
<feature type="domain" description="DUF7779" evidence="3">
    <location>
        <begin position="90"/>
        <end position="192"/>
    </location>
</feature>
<dbReference type="InterPro" id="IPR053137">
    <property type="entry name" value="NLR-like"/>
</dbReference>
<dbReference type="STRING" id="41067.A0A2I2FLY6"/>
<dbReference type="PANTHER" id="PTHR46082">
    <property type="entry name" value="ATP/GTP-BINDING PROTEIN-RELATED"/>
    <property type="match status" value="1"/>
</dbReference>
<protein>
    <recommendedName>
        <fullName evidence="3">DUF7779 domain-containing protein</fullName>
    </recommendedName>
</protein>
<keyword evidence="2" id="KW-1133">Transmembrane helix</keyword>
<dbReference type="GeneID" id="36526498"/>
<dbReference type="Pfam" id="PF13374">
    <property type="entry name" value="TPR_10"/>
    <property type="match status" value="2"/>
</dbReference>
<evidence type="ECO:0000256" key="2">
    <source>
        <dbReference type="SAM" id="Phobius"/>
    </source>
</evidence>
<dbReference type="Pfam" id="PF13424">
    <property type="entry name" value="TPR_12"/>
    <property type="match status" value="2"/>
</dbReference>
<name>A0A2I2FLY6_ASPCN</name>
<dbReference type="InterPro" id="IPR011990">
    <property type="entry name" value="TPR-like_helical_dom_sf"/>
</dbReference>
<dbReference type="SUPFAM" id="SSF48452">
    <property type="entry name" value="TPR-like"/>
    <property type="match status" value="2"/>
</dbReference>
<dbReference type="PANTHER" id="PTHR46082:SF6">
    <property type="entry name" value="AAA+ ATPASE DOMAIN-CONTAINING PROTEIN-RELATED"/>
    <property type="match status" value="1"/>
</dbReference>
<dbReference type="Pfam" id="PF25000">
    <property type="entry name" value="DUF7779"/>
    <property type="match status" value="1"/>
</dbReference>
<dbReference type="AlphaFoldDB" id="A0A2I2FLY6"/>
<evidence type="ECO:0000313" key="4">
    <source>
        <dbReference type="EMBL" id="PLB41646.1"/>
    </source>
</evidence>